<accession>A0A222FI49</accession>
<evidence type="ECO:0000259" key="3">
    <source>
        <dbReference type="PROSITE" id="PS50110"/>
    </source>
</evidence>
<dbReference type="InterPro" id="IPR001789">
    <property type="entry name" value="Sig_transdc_resp-reg_receiver"/>
</dbReference>
<proteinExistence type="predicted"/>
<dbReference type="PANTHER" id="PTHR37299:SF1">
    <property type="entry name" value="STAGE 0 SPORULATION PROTEIN A HOMOLOG"/>
    <property type="match status" value="1"/>
</dbReference>
<dbReference type="PANTHER" id="PTHR37299">
    <property type="entry name" value="TRANSCRIPTIONAL REGULATOR-RELATED"/>
    <property type="match status" value="1"/>
</dbReference>
<dbReference type="RefSeq" id="WP_094059528.1">
    <property type="nucleotide sequence ID" value="NZ_CP022530.1"/>
</dbReference>
<keyword evidence="6" id="KW-1185">Reference proteome</keyword>
<gene>
    <name evidence="5" type="ORF">CHH28_06400</name>
</gene>
<feature type="domain" description="HTH LytTR-type" evidence="4">
    <location>
        <begin position="133"/>
        <end position="236"/>
    </location>
</feature>
<dbReference type="Pfam" id="PF04397">
    <property type="entry name" value="LytTR"/>
    <property type="match status" value="1"/>
</dbReference>
<dbReference type="Proteomes" id="UP000202440">
    <property type="component" value="Chromosome"/>
</dbReference>
<reference evidence="5 6" key="1">
    <citation type="submission" date="2017-07" db="EMBL/GenBank/DDBJ databases">
        <title>Annotated genome sequence of Bacterioplanes sanyensis isolated from Red Sea.</title>
        <authorList>
            <person name="Rehman Z.U."/>
        </authorList>
    </citation>
    <scope>NUCLEOTIDE SEQUENCE [LARGE SCALE GENOMIC DNA]</scope>
    <source>
        <strain evidence="5 6">NV9</strain>
    </source>
</reference>
<dbReference type="InterPro" id="IPR007492">
    <property type="entry name" value="LytTR_DNA-bd_dom"/>
</dbReference>
<evidence type="ECO:0000256" key="1">
    <source>
        <dbReference type="ARBA" id="ARBA00023012"/>
    </source>
</evidence>
<dbReference type="Gene3D" id="3.40.50.2300">
    <property type="match status" value="1"/>
</dbReference>
<dbReference type="PROSITE" id="PS50110">
    <property type="entry name" value="RESPONSE_REGULATORY"/>
    <property type="match status" value="1"/>
</dbReference>
<dbReference type="GO" id="GO:0003677">
    <property type="term" value="F:DNA binding"/>
    <property type="evidence" value="ECO:0007669"/>
    <property type="project" value="UniProtKB-KW"/>
</dbReference>
<keyword evidence="2" id="KW-0597">Phosphoprotein</keyword>
<dbReference type="InterPro" id="IPR046947">
    <property type="entry name" value="LytR-like"/>
</dbReference>
<evidence type="ECO:0000256" key="2">
    <source>
        <dbReference type="PROSITE-ProRule" id="PRU00169"/>
    </source>
</evidence>
<dbReference type="GO" id="GO:0000156">
    <property type="term" value="F:phosphorelay response regulator activity"/>
    <property type="evidence" value="ECO:0007669"/>
    <property type="project" value="InterPro"/>
</dbReference>
<keyword evidence="1" id="KW-0902">Two-component regulatory system</keyword>
<dbReference type="SMART" id="SM00448">
    <property type="entry name" value="REC"/>
    <property type="match status" value="1"/>
</dbReference>
<dbReference type="EMBL" id="CP022530">
    <property type="protein sequence ID" value="ASP38332.1"/>
    <property type="molecule type" value="Genomic_DNA"/>
</dbReference>
<feature type="domain" description="Response regulatory" evidence="3">
    <location>
        <begin position="4"/>
        <end position="115"/>
    </location>
</feature>
<evidence type="ECO:0000259" key="4">
    <source>
        <dbReference type="PROSITE" id="PS50930"/>
    </source>
</evidence>
<dbReference type="PROSITE" id="PS50930">
    <property type="entry name" value="HTH_LYTTR"/>
    <property type="match status" value="1"/>
</dbReference>
<protein>
    <submittedName>
        <fullName evidence="5">DNA-binding response regulator</fullName>
    </submittedName>
</protein>
<organism evidence="5 6">
    <name type="scientific">Bacterioplanes sanyensis</name>
    <dbReference type="NCBI Taxonomy" id="1249553"/>
    <lineage>
        <taxon>Bacteria</taxon>
        <taxon>Pseudomonadati</taxon>
        <taxon>Pseudomonadota</taxon>
        <taxon>Gammaproteobacteria</taxon>
        <taxon>Oceanospirillales</taxon>
        <taxon>Oceanospirillaceae</taxon>
        <taxon>Bacterioplanes</taxon>
    </lineage>
</organism>
<dbReference type="KEGG" id="bsan:CHH28_06400"/>
<evidence type="ECO:0000313" key="5">
    <source>
        <dbReference type="EMBL" id="ASP38332.1"/>
    </source>
</evidence>
<dbReference type="SUPFAM" id="SSF52172">
    <property type="entry name" value="CheY-like"/>
    <property type="match status" value="1"/>
</dbReference>
<dbReference type="AlphaFoldDB" id="A0A222FI49"/>
<dbReference type="Pfam" id="PF00072">
    <property type="entry name" value="Response_reg"/>
    <property type="match status" value="1"/>
</dbReference>
<evidence type="ECO:0000313" key="6">
    <source>
        <dbReference type="Proteomes" id="UP000202440"/>
    </source>
</evidence>
<name>A0A222FI49_9GAMM</name>
<sequence length="236" mass="27303">MTLRCVIVDDEELARRGLALRLQAIDNVQLVASCGNAEEVLKHHQQWRPDCLLLDIDMPRMSGLQLMQALPDDLDIVLITAHREHALQAFDLGATDYLLKPVLPERLQQALERIRQKRQWRQLEQQSSSQALLDCHTDQGRWQLPMQDIDWIEAAGDYMCLHCGASQHIVRSTMKELQQQLSDDFVRVHRSRLVNVCRVRRLQKITGGDALLTLADGTELRVSRRYRHALDEAWHH</sequence>
<dbReference type="SMART" id="SM00850">
    <property type="entry name" value="LytTR"/>
    <property type="match status" value="1"/>
</dbReference>
<feature type="modified residue" description="4-aspartylphosphate" evidence="2">
    <location>
        <position position="55"/>
    </location>
</feature>
<dbReference type="Gene3D" id="2.40.50.1020">
    <property type="entry name" value="LytTr DNA-binding domain"/>
    <property type="match status" value="1"/>
</dbReference>
<dbReference type="InterPro" id="IPR011006">
    <property type="entry name" value="CheY-like_superfamily"/>
</dbReference>
<dbReference type="OrthoDB" id="236568at2"/>
<keyword evidence="5" id="KW-0238">DNA-binding</keyword>